<feature type="region of interest" description="Disordered" evidence="1">
    <location>
        <begin position="986"/>
        <end position="1022"/>
    </location>
</feature>
<gene>
    <name evidence="3" type="ORF">B0I31_12144</name>
</gene>
<reference evidence="3 4" key="1">
    <citation type="submission" date="2018-03" db="EMBL/GenBank/DDBJ databases">
        <title>Genomic Encyclopedia of Type Strains, Phase III (KMG-III): the genomes of soil and plant-associated and newly described type strains.</title>
        <authorList>
            <person name="Whitman W."/>
        </authorList>
    </citation>
    <scope>NUCLEOTIDE SEQUENCE [LARGE SCALE GENOMIC DNA]</scope>
    <source>
        <strain evidence="3 4">CGMCC 4.7097</strain>
    </source>
</reference>
<comment type="caution">
    <text evidence="3">The sequence shown here is derived from an EMBL/GenBank/DDBJ whole genome shotgun (WGS) entry which is preliminary data.</text>
</comment>
<dbReference type="InterPro" id="IPR007555">
    <property type="entry name" value="DUF499"/>
</dbReference>
<evidence type="ECO:0000313" key="4">
    <source>
        <dbReference type="Proteomes" id="UP000241118"/>
    </source>
</evidence>
<feature type="compositionally biased region" description="Polar residues" evidence="1">
    <location>
        <begin position="1011"/>
        <end position="1021"/>
    </location>
</feature>
<keyword evidence="4" id="KW-1185">Reference proteome</keyword>
<proteinExistence type="predicted"/>
<accession>A0A2P8HZ08</accession>
<evidence type="ECO:0000259" key="2">
    <source>
        <dbReference type="Pfam" id="PF18731"/>
    </source>
</evidence>
<dbReference type="OrthoDB" id="9757917at2"/>
<evidence type="ECO:0000313" key="3">
    <source>
        <dbReference type="EMBL" id="PSL51415.1"/>
    </source>
</evidence>
<dbReference type="EMBL" id="PYAX01000021">
    <property type="protein sequence ID" value="PSL51415.1"/>
    <property type="molecule type" value="Genomic_DNA"/>
</dbReference>
<dbReference type="Pfam" id="PF04465">
    <property type="entry name" value="DUF499"/>
    <property type="match status" value="1"/>
</dbReference>
<evidence type="ECO:0000256" key="1">
    <source>
        <dbReference type="SAM" id="MobiDB-lite"/>
    </source>
</evidence>
<sequence>MTDLLMRKYGETWQAQIRAVAGTGPREFADQTDDPSYLFWVFDKQWQSLFCQHVSYEAKRCVSALWDARKQWAHGGKFSDEQAERVLSDGEHMLRQIGAVNPADEVDELRRELRRLRFEKDQKQYQATAERQLTVRLDTGGLPAWRDVAEPHDDVMKGTFQLAQFAADLRQVALGVARPEYGDPVQFFERTYITRGLRYLLAQTLQRLNGAGGEPVIDLMTTFGGGKTHSEIAVYHLAGGTSADSLLGVREICDEVGVADVPGRVHRAVIVGNDLSVLGTEKLDGTFVSTMWGELAWQLGGKEGYARVARYDDNGVPPPTTELAALLAAYSPCVVLVDEWVAYVRQLYSHGTEKPYAGGTFDAHQTFAQSLTEAVKAVDNALLVVSLPASDSVRDMGDGIVDNAHEIGGTPGLEALRSLRSVIHRVETPWQPATVEESYEIVRRRLFKPLANEGSHARDLVVAKFEDHYRRHANAVPSEVQQPQYRYVMRAAYPIHPELFNRLYQDWSTLERFQRTRGVLRLMATVVHALWVRGDQSALIMPASIPLDDTKVFEEITSHLDDPWKPIVDADIAGSGSTAHSIDTDIPLLGKSMAGKRVARVVFLGTAPSVSKNARTGGSTAIGGIEQKRVVLGATYPTDNPAHVTDALRQLADRGKYMNRDQDRYWLSLQQTVSRLVQEIADGYDVTEVHAELTRILREENDRGIFARVHRVPSGTADVEDEPTAALVIFGLDRCHSKKAKSTAADAAQEFLARRGGQPRIHKNALVFLAADIDRVDTLDSVLRRMMAWQSVKQRVRELNLDQHNITVVEGRLSQATRAVSDTIRQTYKWIIVPYQEAGSAAVELETIIMNGNGTLAERVTKKAETTEFVLKSYAASLLRQQIDKLKLWDEQPHVQVSTLCGYFTQYLFMPRVRDHGVIHTAVKRMTDVLLLEQDGFAYADGVEDGRYRGLTITEPPPAVSTSGLIVDPAVAQKQIADELAAAQAKTGPATTSPAGSAGPAVQTPGKPGTQVVTPGSSSTRPIKATKFHATKALDPSRPVRDISLISDEIITPLFAANDVQISITVDIESVGLDKLTPDQVTALKENLKTLGFVDWSVE</sequence>
<name>A0A2P8HZ08_SACCR</name>
<feature type="domain" description="Swt1-like HEPN" evidence="2">
    <location>
        <begin position="4"/>
        <end position="98"/>
    </location>
</feature>
<dbReference type="AlphaFoldDB" id="A0A2P8HZ08"/>
<dbReference type="InterPro" id="IPR041650">
    <property type="entry name" value="HEPN_Swt1"/>
</dbReference>
<dbReference type="Pfam" id="PF18731">
    <property type="entry name" value="HEPN_Swt1"/>
    <property type="match status" value="1"/>
</dbReference>
<protein>
    <submittedName>
        <fullName evidence="3">Putative AAA+ superfamily ATPase</fullName>
    </submittedName>
</protein>
<organism evidence="3 4">
    <name type="scientific">Saccharothrix carnea</name>
    <dbReference type="NCBI Taxonomy" id="1280637"/>
    <lineage>
        <taxon>Bacteria</taxon>
        <taxon>Bacillati</taxon>
        <taxon>Actinomycetota</taxon>
        <taxon>Actinomycetes</taxon>
        <taxon>Pseudonocardiales</taxon>
        <taxon>Pseudonocardiaceae</taxon>
        <taxon>Saccharothrix</taxon>
    </lineage>
</organism>
<dbReference type="Proteomes" id="UP000241118">
    <property type="component" value="Unassembled WGS sequence"/>
</dbReference>